<organism evidence="9">
    <name type="scientific">Vecturithrix granuli</name>
    <dbReference type="NCBI Taxonomy" id="1499967"/>
    <lineage>
        <taxon>Bacteria</taxon>
        <taxon>Candidatus Moduliflexota</taxon>
        <taxon>Candidatus Vecturitrichia</taxon>
        <taxon>Candidatus Vecturitrichales</taxon>
        <taxon>Candidatus Vecturitrichaceae</taxon>
        <taxon>Candidatus Vecturithrix</taxon>
    </lineage>
</organism>
<evidence type="ECO:0000256" key="1">
    <source>
        <dbReference type="ARBA" id="ARBA00006272"/>
    </source>
</evidence>
<comment type="similarity">
    <text evidence="1 6">Belongs to the peptidase M42 family.</text>
</comment>
<feature type="binding site" evidence="8">
    <location>
        <position position="223"/>
    </location>
    <ligand>
        <name>Zn(2+)</name>
        <dbReference type="ChEBI" id="CHEBI:29105"/>
        <label>2</label>
    </ligand>
</feature>
<dbReference type="HOGENOM" id="CLU_053520_0_0_0"/>
<feature type="active site" description="Proton acceptor" evidence="7">
    <location>
        <position position="222"/>
    </location>
</feature>
<keyword evidence="3" id="KW-0645">Protease</keyword>
<dbReference type="AlphaFoldDB" id="A0A081C832"/>
<evidence type="ECO:0000256" key="7">
    <source>
        <dbReference type="PIRSR" id="PIRSR001123-1"/>
    </source>
</evidence>
<evidence type="ECO:0000313" key="10">
    <source>
        <dbReference type="Proteomes" id="UP000030661"/>
    </source>
</evidence>
<keyword evidence="4 8" id="KW-0479">Metal-binding</keyword>
<keyword evidence="2" id="KW-0031">Aminopeptidase</keyword>
<feature type="binding site" evidence="8">
    <location>
        <position position="188"/>
    </location>
    <ligand>
        <name>Zn(2+)</name>
        <dbReference type="ChEBI" id="CHEBI:29105"/>
        <label>2</label>
    </ligand>
</feature>
<dbReference type="GO" id="GO:0006508">
    <property type="term" value="P:proteolysis"/>
    <property type="evidence" value="ECO:0007669"/>
    <property type="project" value="UniProtKB-KW"/>
</dbReference>
<comment type="cofactor">
    <cofactor evidence="8">
        <name>a divalent metal cation</name>
        <dbReference type="ChEBI" id="CHEBI:60240"/>
    </cofactor>
    <text evidence="8">Binds 2 divalent metal cations per subunit.</text>
</comment>
<reference evidence="9" key="1">
    <citation type="journal article" date="2015" name="PeerJ">
        <title>First genomic representation of candidate bacterial phylum KSB3 points to enhanced environmental sensing as a trigger of wastewater bulking.</title>
        <authorList>
            <person name="Sekiguchi Y."/>
            <person name="Ohashi A."/>
            <person name="Parks D.H."/>
            <person name="Yamauchi T."/>
            <person name="Tyson G.W."/>
            <person name="Hugenholtz P."/>
        </authorList>
    </citation>
    <scope>NUCLEOTIDE SEQUENCE [LARGE SCALE GENOMIC DNA]</scope>
</reference>
<evidence type="ECO:0000256" key="4">
    <source>
        <dbReference type="ARBA" id="ARBA00022723"/>
    </source>
</evidence>
<feature type="binding site" evidence="8">
    <location>
        <position position="188"/>
    </location>
    <ligand>
        <name>Zn(2+)</name>
        <dbReference type="ChEBI" id="CHEBI:29105"/>
        <label>1</label>
    </ligand>
</feature>
<dbReference type="PIRSF" id="PIRSF001123">
    <property type="entry name" value="PepA_GA"/>
    <property type="match status" value="1"/>
</dbReference>
<dbReference type="InterPro" id="IPR008007">
    <property type="entry name" value="Peptidase_M42"/>
</dbReference>
<proteinExistence type="inferred from homology"/>
<evidence type="ECO:0008006" key="11">
    <source>
        <dbReference type="Google" id="ProtNLM"/>
    </source>
</evidence>
<dbReference type="PANTHER" id="PTHR32481:SF7">
    <property type="entry name" value="AMINOPEPTIDASE YHFE-RELATED"/>
    <property type="match status" value="1"/>
</dbReference>
<dbReference type="EMBL" id="DF820474">
    <property type="protein sequence ID" value="GAK60737.1"/>
    <property type="molecule type" value="Genomic_DNA"/>
</dbReference>
<feature type="binding site" evidence="8">
    <location>
        <position position="241"/>
    </location>
    <ligand>
        <name>Zn(2+)</name>
        <dbReference type="ChEBI" id="CHEBI:29105"/>
        <label>1</label>
    </ligand>
</feature>
<keyword evidence="5" id="KW-0378">Hydrolase</keyword>
<accession>A0A081C832</accession>
<dbReference type="Gene3D" id="2.40.30.40">
    <property type="entry name" value="Peptidase M42, domain 2"/>
    <property type="match status" value="1"/>
</dbReference>
<dbReference type="GO" id="GO:0004177">
    <property type="term" value="F:aminopeptidase activity"/>
    <property type="evidence" value="ECO:0007669"/>
    <property type="project" value="UniProtKB-UniRule"/>
</dbReference>
<dbReference type="Gene3D" id="3.40.630.10">
    <property type="entry name" value="Zn peptidases"/>
    <property type="match status" value="1"/>
</dbReference>
<dbReference type="eggNOG" id="COG1363">
    <property type="taxonomic scope" value="Bacteria"/>
</dbReference>
<feature type="binding site" evidence="8">
    <location>
        <position position="321"/>
    </location>
    <ligand>
        <name>Zn(2+)</name>
        <dbReference type="ChEBI" id="CHEBI:29105"/>
        <label>2</label>
    </ligand>
</feature>
<evidence type="ECO:0000256" key="8">
    <source>
        <dbReference type="PIRSR" id="PIRSR001123-2"/>
    </source>
</evidence>
<keyword evidence="10" id="KW-1185">Reference proteome</keyword>
<evidence type="ECO:0000256" key="2">
    <source>
        <dbReference type="ARBA" id="ARBA00022438"/>
    </source>
</evidence>
<name>A0A081C832_VECG1</name>
<gene>
    <name evidence="9" type="ORF">U27_00635</name>
</gene>
<dbReference type="STRING" id="1499967.U27_00635"/>
<dbReference type="GO" id="GO:0046872">
    <property type="term" value="F:metal ion binding"/>
    <property type="evidence" value="ECO:0007669"/>
    <property type="project" value="UniProtKB-UniRule"/>
</dbReference>
<dbReference type="InterPro" id="IPR051464">
    <property type="entry name" value="Peptidase_M42_aminopept"/>
</dbReference>
<sequence length="348" mass="38897">MWKSRHIDPDALVECLETLLKIPSPTGYTKLIEQHLLSYAQERKIPVHHTRKGAVMYAFEYEHAAKNVMLTAHVDALGAIVKEVYYDTLKLSLIGGYPVLYLIGDYCQIHGFDGKIYEGTILPDNPAAHVNNKLNEFELKIENLSVRVDLPLNNGRESLAQYIEVGNFVSLDPKYRYLNGFIKSRHLDDKASGSILLYIADILNKLKVKLRSNIYFYFNITEETGQGIAGFPAIDDLLVVDMGVVGSGVRGDEFSVSICAKDSTGPYNYDLTQTLIQLSKKHQIDYKTDIFPYYGSDGSAALRAGGDMRVALIGPGVSASHGYERTHIDALINTTKLILHFLEEECSR</sequence>
<dbReference type="InterPro" id="IPR023367">
    <property type="entry name" value="Peptidase_M42_dom2"/>
</dbReference>
<dbReference type="Pfam" id="PF05343">
    <property type="entry name" value="Peptidase_M42"/>
    <property type="match status" value="1"/>
</dbReference>
<evidence type="ECO:0000256" key="3">
    <source>
        <dbReference type="ARBA" id="ARBA00022670"/>
    </source>
</evidence>
<feature type="binding site" evidence="8">
    <location>
        <position position="73"/>
    </location>
    <ligand>
        <name>Zn(2+)</name>
        <dbReference type="ChEBI" id="CHEBI:29105"/>
        <label>1</label>
    </ligand>
</feature>
<dbReference type="SUPFAM" id="SSF101821">
    <property type="entry name" value="Aminopeptidase/glucanase lid domain"/>
    <property type="match status" value="1"/>
</dbReference>
<evidence type="ECO:0000256" key="6">
    <source>
        <dbReference type="PIRNR" id="PIRNR001123"/>
    </source>
</evidence>
<dbReference type="Proteomes" id="UP000030661">
    <property type="component" value="Unassembled WGS sequence"/>
</dbReference>
<evidence type="ECO:0000256" key="5">
    <source>
        <dbReference type="ARBA" id="ARBA00022801"/>
    </source>
</evidence>
<dbReference type="CDD" id="cd05657">
    <property type="entry name" value="M42_glucanase_like"/>
    <property type="match status" value="1"/>
</dbReference>
<dbReference type="PANTHER" id="PTHR32481">
    <property type="entry name" value="AMINOPEPTIDASE"/>
    <property type="match status" value="1"/>
</dbReference>
<dbReference type="SUPFAM" id="SSF53187">
    <property type="entry name" value="Zn-dependent exopeptidases"/>
    <property type="match status" value="1"/>
</dbReference>
<evidence type="ECO:0000313" key="9">
    <source>
        <dbReference type="EMBL" id="GAK60737.1"/>
    </source>
</evidence>
<protein>
    <recommendedName>
        <fullName evidence="11">Peptidase M42 family protein</fullName>
    </recommendedName>
</protein>